<dbReference type="SUPFAM" id="SSF53697">
    <property type="entry name" value="SIS domain"/>
    <property type="match status" value="1"/>
</dbReference>
<accession>A0ABU3H3L0</accession>
<feature type="domain" description="SIS" evidence="2">
    <location>
        <begin position="37"/>
        <end position="180"/>
    </location>
</feature>
<proteinExistence type="inferred from homology"/>
<name>A0ABU3H3L0_9BACL</name>
<dbReference type="GO" id="GO:0043800">
    <property type="term" value="F:6-phospho-3-hexuloisomerase activity"/>
    <property type="evidence" value="ECO:0007669"/>
    <property type="project" value="UniProtKB-EC"/>
</dbReference>
<dbReference type="CDD" id="cd05005">
    <property type="entry name" value="SIS_PHI"/>
    <property type="match status" value="1"/>
</dbReference>
<dbReference type="InterPro" id="IPR017552">
    <property type="entry name" value="PHI/rmpB"/>
</dbReference>
<dbReference type="EMBL" id="JAUSUY010000003">
    <property type="protein sequence ID" value="MDT3425410.1"/>
    <property type="molecule type" value="Genomic_DNA"/>
</dbReference>
<dbReference type="EC" id="5.3.1.27" evidence="3"/>
<keyword evidence="4" id="KW-1185">Reference proteome</keyword>
<dbReference type="PANTHER" id="PTHR43443">
    <property type="entry name" value="3-HEXULOSE-6-PHOSPHATE ISOMERASE"/>
    <property type="match status" value="1"/>
</dbReference>
<evidence type="ECO:0000259" key="2">
    <source>
        <dbReference type="PROSITE" id="PS51464"/>
    </source>
</evidence>
<dbReference type="Gene3D" id="3.40.50.10490">
    <property type="entry name" value="Glucose-6-phosphate isomerase like protein, domain 1"/>
    <property type="match status" value="1"/>
</dbReference>
<organism evidence="3 4">
    <name type="scientific">Paenibacillus forsythiae</name>
    <dbReference type="NCBI Taxonomy" id="365616"/>
    <lineage>
        <taxon>Bacteria</taxon>
        <taxon>Bacillati</taxon>
        <taxon>Bacillota</taxon>
        <taxon>Bacilli</taxon>
        <taxon>Bacillales</taxon>
        <taxon>Paenibacillaceae</taxon>
        <taxon>Paenibacillus</taxon>
    </lineage>
</organism>
<evidence type="ECO:0000313" key="4">
    <source>
        <dbReference type="Proteomes" id="UP001248709"/>
    </source>
</evidence>
<gene>
    <name evidence="3" type="ORF">J2Z22_000926</name>
</gene>
<sequence length="193" mass="20544">MSVSLKRPMNTVQYAEEIINELRRSVSRIPMQEAEELAEQVLHAKRIFLAGAGRSGLMGRAFAMRLMHAGKDAYVVGETVTPGIAEGDLLIVGSGSGETQSLIAMAQKAKALGAGVAALTINPESTIGRLADDTVKLPGAPKDQAAGSGSTIQPMASLFEQTLLLFYDAVILRLMDKTGQTTTRMFGKHANLE</sequence>
<dbReference type="InterPro" id="IPR046348">
    <property type="entry name" value="SIS_dom_sf"/>
</dbReference>
<keyword evidence="3" id="KW-0413">Isomerase</keyword>
<evidence type="ECO:0000256" key="1">
    <source>
        <dbReference type="ARBA" id="ARBA00009235"/>
    </source>
</evidence>
<evidence type="ECO:0000313" key="3">
    <source>
        <dbReference type="EMBL" id="MDT3425410.1"/>
    </source>
</evidence>
<dbReference type="Pfam" id="PF01380">
    <property type="entry name" value="SIS"/>
    <property type="match status" value="1"/>
</dbReference>
<comment type="similarity">
    <text evidence="1">Belongs to the SIS family. PHI subfamily.</text>
</comment>
<dbReference type="NCBIfam" id="TIGR03127">
    <property type="entry name" value="RuMP_HxlB"/>
    <property type="match status" value="1"/>
</dbReference>
<comment type="caution">
    <text evidence="3">The sequence shown here is derived from an EMBL/GenBank/DDBJ whole genome shotgun (WGS) entry which is preliminary data.</text>
</comment>
<dbReference type="PANTHER" id="PTHR43443:SF1">
    <property type="entry name" value="3-HEXULOSE-6-PHOSPHATE ISOMERASE"/>
    <property type="match status" value="1"/>
</dbReference>
<dbReference type="InterPro" id="IPR001347">
    <property type="entry name" value="SIS_dom"/>
</dbReference>
<reference evidence="3 4" key="1">
    <citation type="submission" date="2023-07" db="EMBL/GenBank/DDBJ databases">
        <title>Genomic Encyclopedia of Type Strains, Phase IV (KMG-IV): sequencing the most valuable type-strain genomes for metagenomic binning, comparative biology and taxonomic classification.</title>
        <authorList>
            <person name="Goeker M."/>
        </authorList>
    </citation>
    <scope>NUCLEOTIDE SEQUENCE [LARGE SCALE GENOMIC DNA]</scope>
    <source>
        <strain evidence="3 4">T98</strain>
    </source>
</reference>
<protein>
    <submittedName>
        <fullName evidence="3">6-phospho-3-hexuloisomerase</fullName>
        <ecNumber evidence="3">5.3.1.27</ecNumber>
    </submittedName>
</protein>
<dbReference type="Proteomes" id="UP001248709">
    <property type="component" value="Unassembled WGS sequence"/>
</dbReference>
<dbReference type="PROSITE" id="PS51464">
    <property type="entry name" value="SIS"/>
    <property type="match status" value="1"/>
</dbReference>